<reference evidence="2" key="1">
    <citation type="journal article" date="2012" name="Nat. Biotechnol.">
        <title>Reference genome sequence of the model plant Setaria.</title>
        <authorList>
            <person name="Bennetzen J.L."/>
            <person name="Schmutz J."/>
            <person name="Wang H."/>
            <person name="Percifield R."/>
            <person name="Hawkins J."/>
            <person name="Pontaroli A.C."/>
            <person name="Estep M."/>
            <person name="Feng L."/>
            <person name="Vaughn J.N."/>
            <person name="Grimwood J."/>
            <person name="Jenkins J."/>
            <person name="Barry K."/>
            <person name="Lindquist E."/>
            <person name="Hellsten U."/>
            <person name="Deshpande S."/>
            <person name="Wang X."/>
            <person name="Wu X."/>
            <person name="Mitros T."/>
            <person name="Triplett J."/>
            <person name="Yang X."/>
            <person name="Ye C.Y."/>
            <person name="Mauro-Herrera M."/>
            <person name="Wang L."/>
            <person name="Li P."/>
            <person name="Sharma M."/>
            <person name="Sharma R."/>
            <person name="Ronald P.C."/>
            <person name="Panaud O."/>
            <person name="Kellogg E.A."/>
            <person name="Brutnell T.P."/>
            <person name="Doust A.N."/>
            <person name="Tuskan G.A."/>
            <person name="Rokhsar D."/>
            <person name="Devos K.M."/>
        </authorList>
    </citation>
    <scope>NUCLEOTIDE SEQUENCE [LARGE SCALE GENOMIC DNA]</scope>
    <source>
        <strain evidence="2">Yugu1</strain>
    </source>
</reference>
<organism evidence="2">
    <name type="scientific">Setaria italica</name>
    <name type="common">Foxtail millet</name>
    <name type="synonym">Panicum italicum</name>
    <dbReference type="NCBI Taxonomy" id="4555"/>
    <lineage>
        <taxon>Eukaryota</taxon>
        <taxon>Viridiplantae</taxon>
        <taxon>Streptophyta</taxon>
        <taxon>Embryophyta</taxon>
        <taxon>Tracheophyta</taxon>
        <taxon>Spermatophyta</taxon>
        <taxon>Magnoliopsida</taxon>
        <taxon>Liliopsida</taxon>
        <taxon>Poales</taxon>
        <taxon>Poaceae</taxon>
        <taxon>PACMAD clade</taxon>
        <taxon>Panicoideae</taxon>
        <taxon>Panicodae</taxon>
        <taxon>Paniceae</taxon>
        <taxon>Cenchrinae</taxon>
        <taxon>Setaria</taxon>
    </lineage>
</organism>
<sequence>MAIIPSTQISLQQAPAGPSLPPPLPATLLLLSPLPSLCPALLSRGDPSPAATTAAAPSLFPRADGHEIESAAPLLCFPSSRRCPSSTSLKPAVPLLRLPLNPAAPVLRLPLEPAAPLLCLPLQLAAPLLRPPPQVDGSPTPPPTRAGGACPPPGRSVAWPCGVHCPMQRRCRLAVQGPKPVVGAPGRRQWPRTTAPPPPLTPSSSVQIEVPRQGFKHAPLAETWHWRASFWSVAHLEVIEILF</sequence>
<protein>
    <submittedName>
        <fullName evidence="2">Uncharacterized protein</fullName>
    </submittedName>
</protein>
<dbReference type="AlphaFoldDB" id="A0A368PKE7"/>
<dbReference type="EMBL" id="CM003528">
    <property type="protein sequence ID" value="RCV06235.1"/>
    <property type="molecule type" value="Genomic_DNA"/>
</dbReference>
<accession>A0A368PKE7</accession>
<proteinExistence type="predicted"/>
<evidence type="ECO:0000313" key="2">
    <source>
        <dbReference type="EMBL" id="RCV06235.1"/>
    </source>
</evidence>
<name>A0A368PKE7_SETIT</name>
<evidence type="ECO:0000256" key="1">
    <source>
        <dbReference type="SAM" id="MobiDB-lite"/>
    </source>
</evidence>
<reference evidence="2" key="2">
    <citation type="submission" date="2015-07" db="EMBL/GenBank/DDBJ databases">
        <authorList>
            <person name="Noorani M."/>
        </authorList>
    </citation>
    <scope>NUCLEOTIDE SEQUENCE</scope>
    <source>
        <strain evidence="2">Yugu1</strain>
    </source>
</reference>
<feature type="region of interest" description="Disordered" evidence="1">
    <location>
        <begin position="131"/>
        <end position="151"/>
    </location>
</feature>
<gene>
    <name evidence="2" type="ORF">SETIT_1G147200v2</name>
</gene>
<feature type="region of interest" description="Disordered" evidence="1">
    <location>
        <begin position="182"/>
        <end position="205"/>
    </location>
</feature>